<dbReference type="EMBL" id="BGZK01000166">
    <property type="protein sequence ID" value="GBP24808.1"/>
    <property type="molecule type" value="Genomic_DNA"/>
</dbReference>
<keyword evidence="2" id="KW-0812">Transmembrane</keyword>
<keyword evidence="2" id="KW-0472">Membrane</keyword>
<keyword evidence="4" id="KW-1185">Reference proteome</keyword>
<comment type="caution">
    <text evidence="3">The sequence shown here is derived from an EMBL/GenBank/DDBJ whole genome shotgun (WGS) entry which is preliminary data.</text>
</comment>
<proteinExistence type="predicted"/>
<accession>A0A4C1UEK5</accession>
<evidence type="ECO:0000256" key="2">
    <source>
        <dbReference type="SAM" id="Phobius"/>
    </source>
</evidence>
<feature type="region of interest" description="Disordered" evidence="1">
    <location>
        <begin position="32"/>
        <end position="71"/>
    </location>
</feature>
<organism evidence="3 4">
    <name type="scientific">Eumeta variegata</name>
    <name type="common">Bagworm moth</name>
    <name type="synonym">Eumeta japonica</name>
    <dbReference type="NCBI Taxonomy" id="151549"/>
    <lineage>
        <taxon>Eukaryota</taxon>
        <taxon>Metazoa</taxon>
        <taxon>Ecdysozoa</taxon>
        <taxon>Arthropoda</taxon>
        <taxon>Hexapoda</taxon>
        <taxon>Insecta</taxon>
        <taxon>Pterygota</taxon>
        <taxon>Neoptera</taxon>
        <taxon>Endopterygota</taxon>
        <taxon>Lepidoptera</taxon>
        <taxon>Glossata</taxon>
        <taxon>Ditrysia</taxon>
        <taxon>Tineoidea</taxon>
        <taxon>Psychidae</taxon>
        <taxon>Oiketicinae</taxon>
        <taxon>Eumeta</taxon>
    </lineage>
</organism>
<dbReference type="Proteomes" id="UP000299102">
    <property type="component" value="Unassembled WGS sequence"/>
</dbReference>
<protein>
    <submittedName>
        <fullName evidence="3">Uncharacterized protein</fullName>
    </submittedName>
</protein>
<reference evidence="3 4" key="1">
    <citation type="journal article" date="2019" name="Commun. Biol.">
        <title>The bagworm genome reveals a unique fibroin gene that provides high tensile strength.</title>
        <authorList>
            <person name="Kono N."/>
            <person name="Nakamura H."/>
            <person name="Ohtoshi R."/>
            <person name="Tomita M."/>
            <person name="Numata K."/>
            <person name="Arakawa K."/>
        </authorList>
    </citation>
    <scope>NUCLEOTIDE SEQUENCE [LARGE SCALE GENOMIC DNA]</scope>
</reference>
<evidence type="ECO:0000313" key="3">
    <source>
        <dbReference type="EMBL" id="GBP24808.1"/>
    </source>
</evidence>
<evidence type="ECO:0000256" key="1">
    <source>
        <dbReference type="SAM" id="MobiDB-lite"/>
    </source>
</evidence>
<name>A0A4C1UEK5_EUMVA</name>
<gene>
    <name evidence="3" type="ORF">EVAR_14141_1</name>
</gene>
<sequence length="118" mass="13272">MCVSYPPLPQIYLKDIIFIWVIIYIILPISGGARRRRRRRPPTASRLKGPRKQKSACVLESSTRGAARTRQERTEKIIVLPGLAIRAPPRVYALRLGTGATASPPYLRHCTYAPSHIP</sequence>
<feature type="transmembrane region" description="Helical" evidence="2">
    <location>
        <begin position="12"/>
        <end position="30"/>
    </location>
</feature>
<dbReference type="AlphaFoldDB" id="A0A4C1UEK5"/>
<evidence type="ECO:0000313" key="4">
    <source>
        <dbReference type="Proteomes" id="UP000299102"/>
    </source>
</evidence>
<keyword evidence="2" id="KW-1133">Transmembrane helix</keyword>